<dbReference type="GO" id="GO:0004622">
    <property type="term" value="F:phosphatidylcholine lysophospholipase activity"/>
    <property type="evidence" value="ECO:0007669"/>
    <property type="project" value="TreeGrafter"/>
</dbReference>
<comment type="caution">
    <text evidence="2">The sequence shown here is derived from an EMBL/GenBank/DDBJ whole genome shotgun (WGS) entry which is preliminary data.</text>
</comment>
<dbReference type="EMBL" id="NPEV01000037">
    <property type="protein sequence ID" value="RAI26031.1"/>
    <property type="molecule type" value="Genomic_DNA"/>
</dbReference>
<feature type="compositionally biased region" description="Basic residues" evidence="1">
    <location>
        <begin position="73"/>
        <end position="101"/>
    </location>
</feature>
<gene>
    <name evidence="2" type="ORF">CH339_15880</name>
</gene>
<dbReference type="CDD" id="cd01829">
    <property type="entry name" value="SGNH_hydrolase_peri2"/>
    <property type="match status" value="1"/>
</dbReference>
<dbReference type="PANTHER" id="PTHR30383">
    <property type="entry name" value="THIOESTERASE 1/PROTEASE 1/LYSOPHOSPHOLIPASE L1"/>
    <property type="match status" value="1"/>
</dbReference>
<accession>A0A327JJ51</accession>
<dbReference type="Proteomes" id="UP000249299">
    <property type="component" value="Unassembled WGS sequence"/>
</dbReference>
<sequence length="396" mass="43576">MAGLMRRSMLERRSILARRTVLAASALIVAVIVALCGVAGSTAKAEDKRIVVARNEGFHPLRPLFRLFGAKRRDRSGASRKTKRSRGTARRHQQRPARQHKPAPVAVPKDPDANVVLVVGDSLARGLGKGLEVAFADSPKVQIRSWVNGSSGLVRDDYFNWPTELRQFFAGDERVDAIVVMVGVNDRQRIRDADGSHQLRTEEWEKRYRARVVDMLKAFAASGKPVIWVGLPPTRSSKFSADMAHFNDVYKAEAELSGVVFVDIWQRFVDEEGRYTRTGPDVEGQTTILRAGDGIHFTGSGYRKLAFYVEKELRRVLETGAGGVFLPGLNADGTVGPKIGAVLPLTGPTARVGEPLAGEETPLAPKEDSLQNKVIVRGEPLPPETGRVDDFGWPRR</sequence>
<evidence type="ECO:0008006" key="4">
    <source>
        <dbReference type="Google" id="ProtNLM"/>
    </source>
</evidence>
<feature type="region of interest" description="Disordered" evidence="1">
    <location>
        <begin position="73"/>
        <end position="109"/>
    </location>
</feature>
<evidence type="ECO:0000313" key="2">
    <source>
        <dbReference type="EMBL" id="RAI26031.1"/>
    </source>
</evidence>
<evidence type="ECO:0000313" key="3">
    <source>
        <dbReference type="Proteomes" id="UP000249299"/>
    </source>
</evidence>
<dbReference type="InterPro" id="IPR036514">
    <property type="entry name" value="SGNH_hydro_sf"/>
</dbReference>
<dbReference type="InterPro" id="IPR051532">
    <property type="entry name" value="Ester_Hydrolysis_Enzymes"/>
</dbReference>
<feature type="region of interest" description="Disordered" evidence="1">
    <location>
        <begin position="377"/>
        <end position="396"/>
    </location>
</feature>
<dbReference type="RefSeq" id="WP_111435368.1">
    <property type="nucleotide sequence ID" value="NZ_JACIGG010000007.1"/>
</dbReference>
<dbReference type="OrthoDB" id="9805649at2"/>
<dbReference type="AlphaFoldDB" id="A0A327JJ51"/>
<proteinExistence type="predicted"/>
<feature type="compositionally biased region" description="Basic and acidic residues" evidence="1">
    <location>
        <begin position="386"/>
        <end position="396"/>
    </location>
</feature>
<dbReference type="PANTHER" id="PTHR30383:SF5">
    <property type="entry name" value="SGNH HYDROLASE-TYPE ESTERASE DOMAIN-CONTAINING PROTEIN"/>
    <property type="match status" value="1"/>
</dbReference>
<dbReference type="Gene3D" id="3.40.50.1110">
    <property type="entry name" value="SGNH hydrolase"/>
    <property type="match status" value="1"/>
</dbReference>
<dbReference type="InterPro" id="IPR007407">
    <property type="entry name" value="DUF459"/>
</dbReference>
<reference evidence="2 3" key="1">
    <citation type="submission" date="2017-07" db="EMBL/GenBank/DDBJ databases">
        <title>Draft Genome Sequences of Select Purple Nonsulfur Bacteria.</title>
        <authorList>
            <person name="Lasarre B."/>
            <person name="Mckinlay J.B."/>
        </authorList>
    </citation>
    <scope>NUCLEOTIDE SEQUENCE [LARGE SCALE GENOMIC DNA]</scope>
    <source>
        <strain evidence="2 3">DSM 11290</strain>
    </source>
</reference>
<dbReference type="SUPFAM" id="SSF52266">
    <property type="entry name" value="SGNH hydrolase"/>
    <property type="match status" value="1"/>
</dbReference>
<protein>
    <recommendedName>
        <fullName evidence="4">SGNH hydrolase-type esterase domain-containing protein</fullName>
    </recommendedName>
</protein>
<evidence type="ECO:0000256" key="1">
    <source>
        <dbReference type="SAM" id="MobiDB-lite"/>
    </source>
</evidence>
<name>A0A327JJ51_9HYPH</name>
<organism evidence="2 3">
    <name type="scientific">Rhodobium orientis</name>
    <dbReference type="NCBI Taxonomy" id="34017"/>
    <lineage>
        <taxon>Bacteria</taxon>
        <taxon>Pseudomonadati</taxon>
        <taxon>Pseudomonadota</taxon>
        <taxon>Alphaproteobacteria</taxon>
        <taxon>Hyphomicrobiales</taxon>
        <taxon>Rhodobiaceae</taxon>
        <taxon>Rhodobium</taxon>
    </lineage>
</organism>
<keyword evidence="3" id="KW-1185">Reference proteome</keyword>
<dbReference type="Pfam" id="PF04311">
    <property type="entry name" value="DUF459"/>
    <property type="match status" value="1"/>
</dbReference>